<dbReference type="InterPro" id="IPR013632">
    <property type="entry name" value="Rad51_C"/>
</dbReference>
<dbReference type="Pfam" id="PF08423">
    <property type="entry name" value="Rad51"/>
    <property type="match status" value="2"/>
</dbReference>
<proteinExistence type="predicted"/>
<evidence type="ECO:0000313" key="2">
    <source>
        <dbReference type="EMBL" id="CAK9875586.1"/>
    </source>
</evidence>
<dbReference type="Proteomes" id="UP001497522">
    <property type="component" value="Chromosome 4"/>
</dbReference>
<feature type="domain" description="Rad51-like C-terminal" evidence="1">
    <location>
        <begin position="12"/>
        <end position="70"/>
    </location>
</feature>
<accession>A0ABP1BJ13</accession>
<evidence type="ECO:0000313" key="3">
    <source>
        <dbReference type="Proteomes" id="UP001497522"/>
    </source>
</evidence>
<gene>
    <name evidence="2" type="ORF">CSSPJE1EN2_LOCUS17834</name>
</gene>
<dbReference type="Gene3D" id="3.40.50.300">
    <property type="entry name" value="P-loop containing nucleotide triphosphate hydrolases"/>
    <property type="match status" value="1"/>
</dbReference>
<organism evidence="2 3">
    <name type="scientific">Sphagnum jensenii</name>
    <dbReference type="NCBI Taxonomy" id="128206"/>
    <lineage>
        <taxon>Eukaryota</taxon>
        <taxon>Viridiplantae</taxon>
        <taxon>Streptophyta</taxon>
        <taxon>Embryophyta</taxon>
        <taxon>Bryophyta</taxon>
        <taxon>Sphagnophytina</taxon>
        <taxon>Sphagnopsida</taxon>
        <taxon>Sphagnales</taxon>
        <taxon>Sphagnaceae</taxon>
        <taxon>Sphagnum</taxon>
    </lineage>
</organism>
<dbReference type="PANTHER" id="PTHR22942">
    <property type="entry name" value="RECA/RAD51/RADA DNA STRAND-PAIRING FAMILY MEMBER"/>
    <property type="match status" value="1"/>
</dbReference>
<dbReference type="EMBL" id="OZ023705">
    <property type="protein sequence ID" value="CAK9875586.1"/>
    <property type="molecule type" value="Genomic_DNA"/>
</dbReference>
<sequence length="189" mass="20915">MRFTSALQMHEQRTELIRITTGAKGAGQVLEGGIESECITEDLLSFGLGRDGNLSDVVCNLPVTARLGREAREKLCTLMLRRRSDRRGCCKSQRVVVDSATALCGSDYTERGELAARQMHLGRFLRGVLQKRVDEFGVAVVVTKAMDAKFNCPNSPILICVRVHSMAQFRITQEYSALKSGLIFVKFAS</sequence>
<reference evidence="2" key="1">
    <citation type="submission" date="2024-03" db="EMBL/GenBank/DDBJ databases">
        <authorList>
            <consortium name="ELIXIR-Norway"/>
            <consortium name="Elixir Norway"/>
        </authorList>
    </citation>
    <scope>NUCLEOTIDE SEQUENCE</scope>
</reference>
<evidence type="ECO:0000259" key="1">
    <source>
        <dbReference type="Pfam" id="PF08423"/>
    </source>
</evidence>
<dbReference type="InterPro" id="IPR027417">
    <property type="entry name" value="P-loop_NTPase"/>
</dbReference>
<dbReference type="PANTHER" id="PTHR22942:SF39">
    <property type="entry name" value="DNA REPAIR PROTEIN RAD51 HOMOLOG 1"/>
    <property type="match status" value="1"/>
</dbReference>
<feature type="domain" description="Rad51-like C-terminal" evidence="1">
    <location>
        <begin position="94"/>
        <end position="150"/>
    </location>
</feature>
<name>A0ABP1BJ13_9BRYO</name>
<keyword evidence="3" id="KW-1185">Reference proteome</keyword>
<protein>
    <recommendedName>
        <fullName evidence="1">Rad51-like C-terminal domain-containing protein</fullName>
    </recommendedName>
</protein>